<evidence type="ECO:0000259" key="1">
    <source>
        <dbReference type="Pfam" id="PF00850"/>
    </source>
</evidence>
<evidence type="ECO:0000313" key="2">
    <source>
        <dbReference type="EMBL" id="CAB4906813.1"/>
    </source>
</evidence>
<name>A0A6J7GRA4_9ZZZZ</name>
<reference evidence="2" key="1">
    <citation type="submission" date="2020-05" db="EMBL/GenBank/DDBJ databases">
        <authorList>
            <person name="Chiriac C."/>
            <person name="Salcher M."/>
            <person name="Ghai R."/>
            <person name="Kavagutti S V."/>
        </authorList>
    </citation>
    <scope>NUCLEOTIDE SEQUENCE</scope>
</reference>
<dbReference type="Gene3D" id="3.40.800.20">
    <property type="entry name" value="Histone deacetylase domain"/>
    <property type="match status" value="1"/>
</dbReference>
<gene>
    <name evidence="2" type="ORF">UFOPK3610_00486</name>
</gene>
<dbReference type="AlphaFoldDB" id="A0A6J7GRA4"/>
<sequence length="311" mass="33580">MCLPALGDYMTNLILVHSDAYVDWVFSDSHPTQGRRFNNARERLLEFALTNGIEVLEVESDHFPERSQLERVHSTAYVAAVLDEGRSGEWSGERHELGHIAHRMVGGTILAADALVAGQALTAVHFPGAKHHAQRDHSSGFCVFADLAITAKYLLDGNSGVSRISIIDIDAHHGDGTEALLREDPRVQTMSVHDRTIFPGTGHADDTDREVFNEALPYGSGDSQLTVAVARFIGEAQRFAPDLLMLALGADGHDSDPLSTLTYSINGMVAAVGMIREAFPELPILIGGAGGYQPDDVTPEVWARMAIAACA</sequence>
<organism evidence="2">
    <name type="scientific">freshwater metagenome</name>
    <dbReference type="NCBI Taxonomy" id="449393"/>
    <lineage>
        <taxon>unclassified sequences</taxon>
        <taxon>metagenomes</taxon>
        <taxon>ecological metagenomes</taxon>
    </lineage>
</organism>
<proteinExistence type="predicted"/>
<feature type="domain" description="Histone deacetylase" evidence="1">
    <location>
        <begin position="30"/>
        <end position="303"/>
    </location>
</feature>
<dbReference type="Pfam" id="PF00850">
    <property type="entry name" value="Hist_deacetyl"/>
    <property type="match status" value="1"/>
</dbReference>
<dbReference type="PRINTS" id="PR01270">
    <property type="entry name" value="HDASUPER"/>
</dbReference>
<dbReference type="InterPro" id="IPR000286">
    <property type="entry name" value="HDACs"/>
</dbReference>
<dbReference type="GO" id="GO:0040029">
    <property type="term" value="P:epigenetic regulation of gene expression"/>
    <property type="evidence" value="ECO:0007669"/>
    <property type="project" value="TreeGrafter"/>
</dbReference>
<dbReference type="EMBL" id="CAFBMR010000011">
    <property type="protein sequence ID" value="CAB4906813.1"/>
    <property type="molecule type" value="Genomic_DNA"/>
</dbReference>
<dbReference type="GO" id="GO:0004407">
    <property type="term" value="F:histone deacetylase activity"/>
    <property type="evidence" value="ECO:0007669"/>
    <property type="project" value="TreeGrafter"/>
</dbReference>
<dbReference type="PANTHER" id="PTHR10625:SF10">
    <property type="entry name" value="HISTONE DEACETYLASE HDAC1"/>
    <property type="match status" value="1"/>
</dbReference>
<dbReference type="InterPro" id="IPR037138">
    <property type="entry name" value="His_deacetylse_dom_sf"/>
</dbReference>
<dbReference type="SUPFAM" id="SSF52768">
    <property type="entry name" value="Arginase/deacetylase"/>
    <property type="match status" value="1"/>
</dbReference>
<dbReference type="InterPro" id="IPR023801">
    <property type="entry name" value="His_deacetylse_dom"/>
</dbReference>
<dbReference type="InterPro" id="IPR023696">
    <property type="entry name" value="Ureohydrolase_dom_sf"/>
</dbReference>
<protein>
    <submittedName>
        <fullName evidence="2">Unannotated protein</fullName>
    </submittedName>
</protein>
<accession>A0A6J7GRA4</accession>
<dbReference type="PANTHER" id="PTHR10625">
    <property type="entry name" value="HISTONE DEACETYLASE HDAC1-RELATED"/>
    <property type="match status" value="1"/>
</dbReference>